<name>V9WDL1_9BACL</name>
<dbReference type="Proteomes" id="UP000029431">
    <property type="component" value="Plasmid pPLA2_10"/>
</dbReference>
<dbReference type="AlphaFoldDB" id="V9WDL1"/>
<sequence length="39" mass="4573">MLVINQTLENVINQYSLLGLPFLVIVIASLLARWNRFLW</sequence>
<geneLocation type="plasmid" evidence="2 3">
    <name>pPLA2_10</name>
</geneLocation>
<dbReference type="HOGENOM" id="CLU_218991_0_0_9"/>
<keyword evidence="3" id="KW-1185">Reference proteome</keyword>
<proteinExistence type="predicted"/>
<evidence type="ECO:0000256" key="1">
    <source>
        <dbReference type="SAM" id="Phobius"/>
    </source>
</evidence>
<dbReference type="KEGG" id="plv:ERIC2_10p00060"/>
<evidence type="ECO:0000313" key="2">
    <source>
        <dbReference type="EMBL" id="AHD07790.1"/>
    </source>
</evidence>
<keyword evidence="1" id="KW-1133">Transmembrane helix</keyword>
<gene>
    <name evidence="2" type="ORF">ERIC2_10p00060</name>
</gene>
<accession>V9WDL1</accession>
<keyword evidence="2" id="KW-0614">Plasmid</keyword>
<evidence type="ECO:0000313" key="3">
    <source>
        <dbReference type="Proteomes" id="UP000029431"/>
    </source>
</evidence>
<keyword evidence="1" id="KW-0812">Transmembrane</keyword>
<keyword evidence="1" id="KW-0472">Membrane</keyword>
<reference evidence="2 3" key="1">
    <citation type="journal article" date="2014" name="PLoS ONE">
        <title>How to Kill the Honey Bee Larva: Genomic Potential and Virulence Mechanisms of Paenibacillus larvae.</title>
        <authorList>
            <person name="Djukic M."/>
            <person name="Brzuszkiewicz E."/>
            <person name="Funfhaus A."/>
            <person name="Voss J."/>
            <person name="Gollnow K."/>
            <person name="Poppinga L."/>
            <person name="Liesegang H."/>
            <person name="Garcia-Gonzalez E."/>
            <person name="Genersch E."/>
            <person name="Daniel R."/>
        </authorList>
    </citation>
    <scope>NUCLEOTIDE SEQUENCE [LARGE SCALE GENOMIC DNA]</scope>
    <source>
        <strain evidence="2 3">DSM 25430</strain>
        <plasmid evidence="3">Plasmid pPLA2_10</plasmid>
    </source>
</reference>
<organism evidence="2 3">
    <name type="scientific">Paenibacillus larvae subsp. larvae DSM 25430</name>
    <dbReference type="NCBI Taxonomy" id="697284"/>
    <lineage>
        <taxon>Bacteria</taxon>
        <taxon>Bacillati</taxon>
        <taxon>Bacillota</taxon>
        <taxon>Bacilli</taxon>
        <taxon>Bacillales</taxon>
        <taxon>Paenibacillaceae</taxon>
        <taxon>Paenibacillus</taxon>
    </lineage>
</organism>
<dbReference type="EMBL" id="CP003356">
    <property type="protein sequence ID" value="AHD07790.1"/>
    <property type="molecule type" value="Genomic_DNA"/>
</dbReference>
<feature type="transmembrane region" description="Helical" evidence="1">
    <location>
        <begin position="12"/>
        <end position="32"/>
    </location>
</feature>
<protein>
    <submittedName>
        <fullName evidence="2">Uncharacterized protein</fullName>
    </submittedName>
</protein>